<evidence type="ECO:0000313" key="3">
    <source>
        <dbReference type="EMBL" id="KAJ7610087.1"/>
    </source>
</evidence>
<proteinExistence type="predicted"/>
<keyword evidence="1" id="KW-0812">Transmembrane</keyword>
<feature type="domain" description="DUF6534" evidence="2">
    <location>
        <begin position="166"/>
        <end position="252"/>
    </location>
</feature>
<dbReference type="AlphaFoldDB" id="A0AAD7F985"/>
<accession>A0AAD7F985</accession>
<evidence type="ECO:0000256" key="1">
    <source>
        <dbReference type="SAM" id="Phobius"/>
    </source>
</evidence>
<comment type="caution">
    <text evidence="3">The sequence shown here is derived from an EMBL/GenBank/DDBJ whole genome shotgun (WGS) entry which is preliminary data.</text>
</comment>
<keyword evidence="4" id="KW-1185">Reference proteome</keyword>
<name>A0AAD7F985_9AGAR</name>
<feature type="transmembrane region" description="Helical" evidence="1">
    <location>
        <begin position="229"/>
        <end position="248"/>
    </location>
</feature>
<feature type="transmembrane region" description="Helical" evidence="1">
    <location>
        <begin position="203"/>
        <end position="223"/>
    </location>
</feature>
<protein>
    <recommendedName>
        <fullName evidence="2">DUF6534 domain-containing protein</fullName>
    </recommendedName>
</protein>
<feature type="transmembrane region" description="Helical" evidence="1">
    <location>
        <begin position="47"/>
        <end position="72"/>
    </location>
</feature>
<dbReference type="PANTHER" id="PTHR40465">
    <property type="entry name" value="CHROMOSOME 1, WHOLE GENOME SHOTGUN SEQUENCE"/>
    <property type="match status" value="1"/>
</dbReference>
<dbReference type="Pfam" id="PF20152">
    <property type="entry name" value="DUF6534"/>
    <property type="match status" value="1"/>
</dbReference>
<evidence type="ECO:0000313" key="4">
    <source>
        <dbReference type="Proteomes" id="UP001221142"/>
    </source>
</evidence>
<feature type="transmembrane region" description="Helical" evidence="1">
    <location>
        <begin position="155"/>
        <end position="182"/>
    </location>
</feature>
<keyword evidence="1" id="KW-0472">Membrane</keyword>
<dbReference type="InterPro" id="IPR045339">
    <property type="entry name" value="DUF6534"/>
</dbReference>
<sequence length="291" mass="32376">MATTSIRTTLGALLIGPFFFSLLSGISHLQAVLYFRYYKRDSIRIKLLVSGIWLLTAAHTGCVWGALWFYGIENYGEPEVMDRIPWFISVTIILTALIVVCVHCFLAHRILVFSERNWYVTIPVILLSFIRFATACVTAGKTFEYGSYAQLHLHYAWLIHFGLAASVGADIVITSVFVFVLLGHRTEAEQLKHVLDRLMLSGLGCGSLTCIGSVISLICYITMPHNLIFLAFFFSFAQLYTNTFFATLNTRNDLRVQVSLISNLTLPSSPGSGLEGIVNFEVPSSLVTLAI</sequence>
<organism evidence="3 4">
    <name type="scientific">Roridomyces roridus</name>
    <dbReference type="NCBI Taxonomy" id="1738132"/>
    <lineage>
        <taxon>Eukaryota</taxon>
        <taxon>Fungi</taxon>
        <taxon>Dikarya</taxon>
        <taxon>Basidiomycota</taxon>
        <taxon>Agaricomycotina</taxon>
        <taxon>Agaricomycetes</taxon>
        <taxon>Agaricomycetidae</taxon>
        <taxon>Agaricales</taxon>
        <taxon>Marasmiineae</taxon>
        <taxon>Mycenaceae</taxon>
        <taxon>Roridomyces</taxon>
    </lineage>
</organism>
<keyword evidence="1" id="KW-1133">Transmembrane helix</keyword>
<dbReference type="PANTHER" id="PTHR40465:SF1">
    <property type="entry name" value="DUF6534 DOMAIN-CONTAINING PROTEIN"/>
    <property type="match status" value="1"/>
</dbReference>
<reference evidence="3" key="1">
    <citation type="submission" date="2023-03" db="EMBL/GenBank/DDBJ databases">
        <title>Massive genome expansion in bonnet fungi (Mycena s.s.) driven by repeated elements and novel gene families across ecological guilds.</title>
        <authorList>
            <consortium name="Lawrence Berkeley National Laboratory"/>
            <person name="Harder C.B."/>
            <person name="Miyauchi S."/>
            <person name="Viragh M."/>
            <person name="Kuo A."/>
            <person name="Thoen E."/>
            <person name="Andreopoulos B."/>
            <person name="Lu D."/>
            <person name="Skrede I."/>
            <person name="Drula E."/>
            <person name="Henrissat B."/>
            <person name="Morin E."/>
            <person name="Kohler A."/>
            <person name="Barry K."/>
            <person name="LaButti K."/>
            <person name="Morin E."/>
            <person name="Salamov A."/>
            <person name="Lipzen A."/>
            <person name="Mereny Z."/>
            <person name="Hegedus B."/>
            <person name="Baldrian P."/>
            <person name="Stursova M."/>
            <person name="Weitz H."/>
            <person name="Taylor A."/>
            <person name="Grigoriev I.V."/>
            <person name="Nagy L.G."/>
            <person name="Martin F."/>
            <person name="Kauserud H."/>
        </authorList>
    </citation>
    <scope>NUCLEOTIDE SEQUENCE</scope>
    <source>
        <strain evidence="3">9284</strain>
    </source>
</reference>
<dbReference type="Proteomes" id="UP001221142">
    <property type="component" value="Unassembled WGS sequence"/>
</dbReference>
<dbReference type="EMBL" id="JARKIF010000036">
    <property type="protein sequence ID" value="KAJ7610087.1"/>
    <property type="molecule type" value="Genomic_DNA"/>
</dbReference>
<gene>
    <name evidence="3" type="ORF">FB45DRAFT_1066294</name>
</gene>
<evidence type="ECO:0000259" key="2">
    <source>
        <dbReference type="Pfam" id="PF20152"/>
    </source>
</evidence>
<feature type="transmembrane region" description="Helical" evidence="1">
    <location>
        <begin position="84"/>
        <end position="106"/>
    </location>
</feature>
<feature type="transmembrane region" description="Helical" evidence="1">
    <location>
        <begin position="12"/>
        <end position="35"/>
    </location>
</feature>
<feature type="transmembrane region" description="Helical" evidence="1">
    <location>
        <begin position="118"/>
        <end position="143"/>
    </location>
</feature>